<dbReference type="SUPFAM" id="SSF69360">
    <property type="entry name" value="Cell wall binding repeat"/>
    <property type="match status" value="1"/>
</dbReference>
<sequence length="751" mass="83900">MKKNFNTIRMVKKLIPATAALGILFSVAPVAENKASAGLATVLDVTITSLGIVADIYEKLGISVGEPDLSNYTGPYAENVSYRAPNFKSGEFNISMHHTKGDSNFTRTIKVLYPDGKSEMKHLKSGQQLKITEPGTIVDLKPLAESVSEHDLLYITKAQLDEGKTGVALNQGITIYVEKTSGENKVLVDEFYKKKFGADSLDGFKGLGVDRFSYLTDEQKKVATLTSHPVGREVLSNYVTNNPTAQADFNNRSSNVFAEITNTLETPIKAAYGSLNHGESYQIIPYKKGSNKVLVKAGSKYLSGKEGNVLQYSDSIGDDELFELVSAPAFLNKWQFDLVNKNGVRLTSNPYIQGFLKENDGANSFRSGISFTAKTNDEVHNWLIDWYPGKEHDRQKYDGRVEFKANDKSDGSIWTAYDASGKLITNSWIERDGAYHYADASGVLLKGWQEIKGNTYYFAPHSNSLVVSSNSSDAQIEGKVYHFKDSGVLQRSAWKDEQYSDASGAFVKEGLKEIEGKIYYFKDFAVTKNEMRLEDQHVILHFSNKGVLERASDLNGKALASTTTVTLNGKHVVFEKDGSVRKPGLTGKRSFPQSDGTEKVTMHYYSLEDGASHSGWKIIDGKNYHFKDGQHYTFDGHETIDGKRYYFNNDGQAMLTGFKKDNGKIYHFDDKGEMQKGWQEIDGKWYYFDDSGAAKIGWFSVGGGYHFPYYGYFTYYAKEDGSIYQNTTVELDNGKGVWKTYKFDSHGHKGY</sequence>
<proteinExistence type="predicted"/>
<dbReference type="Gene3D" id="2.10.270.10">
    <property type="entry name" value="Cholin Binding"/>
    <property type="match status" value="3"/>
</dbReference>
<feature type="chain" id="PRO_5039120407" evidence="3">
    <location>
        <begin position="32"/>
        <end position="751"/>
    </location>
</feature>
<organism evidence="4 5">
    <name type="scientific">Bacillus cereus</name>
    <dbReference type="NCBI Taxonomy" id="1396"/>
    <lineage>
        <taxon>Bacteria</taxon>
        <taxon>Bacillati</taxon>
        <taxon>Bacillota</taxon>
        <taxon>Bacilli</taxon>
        <taxon>Bacillales</taxon>
        <taxon>Bacillaceae</taxon>
        <taxon>Bacillus</taxon>
        <taxon>Bacillus cereus group</taxon>
    </lineage>
</organism>
<dbReference type="PROSITE" id="PS51170">
    <property type="entry name" value="CW"/>
    <property type="match status" value="2"/>
</dbReference>
<evidence type="ECO:0000256" key="2">
    <source>
        <dbReference type="PROSITE-ProRule" id="PRU00591"/>
    </source>
</evidence>
<comment type="caution">
    <text evidence="4">The sequence shown here is derived from an EMBL/GenBank/DDBJ whole genome shotgun (WGS) entry which is preliminary data.</text>
</comment>
<dbReference type="AlphaFoldDB" id="A0A161R9V1"/>
<dbReference type="RefSeq" id="WP_063225061.1">
    <property type="nucleotide sequence ID" value="NZ_JBAWLH010000057.1"/>
</dbReference>
<accession>A0A161R9V1</accession>
<evidence type="ECO:0000313" key="5">
    <source>
        <dbReference type="Proteomes" id="UP000076501"/>
    </source>
</evidence>
<name>A0A161R9V1_BACCE</name>
<dbReference type="InterPro" id="IPR018337">
    <property type="entry name" value="Cell_wall/Cho-bd_repeat"/>
</dbReference>
<keyword evidence="3" id="KW-0732">Signal</keyword>
<gene>
    <name evidence="4" type="ORF">B4082_5549</name>
</gene>
<feature type="signal peptide" evidence="3">
    <location>
        <begin position="1"/>
        <end position="31"/>
    </location>
</feature>
<dbReference type="PATRIC" id="fig|1396.539.peg.4812"/>
<feature type="repeat" description="Cell wall-binding" evidence="2">
    <location>
        <begin position="675"/>
        <end position="694"/>
    </location>
</feature>
<keyword evidence="1" id="KW-0677">Repeat</keyword>
<evidence type="ECO:0000313" key="4">
    <source>
        <dbReference type="EMBL" id="KZD26878.1"/>
    </source>
</evidence>
<feature type="repeat" description="Cell wall-binding" evidence="2">
    <location>
        <begin position="655"/>
        <end position="674"/>
    </location>
</feature>
<evidence type="ECO:0000256" key="1">
    <source>
        <dbReference type="ARBA" id="ARBA00022737"/>
    </source>
</evidence>
<evidence type="ECO:0000256" key="3">
    <source>
        <dbReference type="SAM" id="SignalP"/>
    </source>
</evidence>
<dbReference type="Pfam" id="PF19127">
    <property type="entry name" value="Choline_bind_3"/>
    <property type="match status" value="1"/>
</dbReference>
<dbReference type="EMBL" id="LJKA01000078">
    <property type="protein sequence ID" value="KZD26878.1"/>
    <property type="molecule type" value="Genomic_DNA"/>
</dbReference>
<dbReference type="Pfam" id="PF01473">
    <property type="entry name" value="Choline_bind_1"/>
    <property type="match status" value="2"/>
</dbReference>
<protein>
    <submittedName>
        <fullName evidence="4">Choline binding protein A</fullName>
    </submittedName>
</protein>
<dbReference type="Proteomes" id="UP000076501">
    <property type="component" value="Unassembled WGS sequence"/>
</dbReference>
<reference evidence="4 5" key="1">
    <citation type="submission" date="2015-09" db="EMBL/GenBank/DDBJ databases">
        <title>Bacillus cereus food isolates.</title>
        <authorList>
            <person name="Boekhorst J."/>
        </authorList>
    </citation>
    <scope>NUCLEOTIDE SEQUENCE [LARGE SCALE GENOMIC DNA]</scope>
    <source>
        <strain evidence="4 5">B4082</strain>
    </source>
</reference>